<keyword evidence="2" id="KW-1185">Reference proteome</keyword>
<reference evidence="1 2" key="2">
    <citation type="submission" date="2018-11" db="EMBL/GenBank/DDBJ databases">
        <authorList>
            <consortium name="Pathogen Informatics"/>
        </authorList>
    </citation>
    <scope>NUCLEOTIDE SEQUENCE [LARGE SCALE GENOMIC DNA]</scope>
    <source>
        <strain evidence="1 2">Egypt</strain>
    </source>
</reference>
<evidence type="ECO:0000313" key="2">
    <source>
        <dbReference type="Proteomes" id="UP000272942"/>
    </source>
</evidence>
<dbReference type="OrthoDB" id="6275812at2759"/>
<evidence type="ECO:0000313" key="3">
    <source>
        <dbReference type="WBParaSite" id="ECPE_0001718101-mRNA-1"/>
    </source>
</evidence>
<name>A0A183BD52_9TREM</name>
<reference evidence="3" key="1">
    <citation type="submission" date="2016-06" db="UniProtKB">
        <authorList>
            <consortium name="WormBaseParasite"/>
        </authorList>
    </citation>
    <scope>IDENTIFICATION</scope>
</reference>
<evidence type="ECO:0000313" key="1">
    <source>
        <dbReference type="EMBL" id="VDP94422.1"/>
    </source>
</evidence>
<sequence>MLFNFAVDWIMGRSVQGYQRVQISPNLWRTDLEFADDIVVFGEDKSNLQVIVHRVSRQASEIGLEVKPCHLEPKTVAD</sequence>
<dbReference type="Proteomes" id="UP000272942">
    <property type="component" value="Unassembled WGS sequence"/>
</dbReference>
<protein>
    <submittedName>
        <fullName evidence="3">Reverse transcriptase domain-containing protein</fullName>
    </submittedName>
</protein>
<dbReference type="EMBL" id="UZAN01067674">
    <property type="protein sequence ID" value="VDP94422.1"/>
    <property type="molecule type" value="Genomic_DNA"/>
</dbReference>
<gene>
    <name evidence="1" type="ORF">ECPE_LOCUS17137</name>
</gene>
<proteinExistence type="predicted"/>
<accession>A0A183BD52</accession>
<organism evidence="3">
    <name type="scientific">Echinostoma caproni</name>
    <dbReference type="NCBI Taxonomy" id="27848"/>
    <lineage>
        <taxon>Eukaryota</taxon>
        <taxon>Metazoa</taxon>
        <taxon>Spiralia</taxon>
        <taxon>Lophotrochozoa</taxon>
        <taxon>Platyhelminthes</taxon>
        <taxon>Trematoda</taxon>
        <taxon>Digenea</taxon>
        <taxon>Plagiorchiida</taxon>
        <taxon>Echinostomata</taxon>
        <taxon>Echinostomatoidea</taxon>
        <taxon>Echinostomatidae</taxon>
        <taxon>Echinostoma</taxon>
    </lineage>
</organism>
<dbReference type="AlphaFoldDB" id="A0A183BD52"/>
<dbReference type="WBParaSite" id="ECPE_0001718101-mRNA-1">
    <property type="protein sequence ID" value="ECPE_0001718101-mRNA-1"/>
    <property type="gene ID" value="ECPE_0001718101"/>
</dbReference>